<dbReference type="PRINTS" id="PR00064">
    <property type="entry name" value="RIBOSOMALL35"/>
</dbReference>
<gene>
    <name evidence="5" type="primary">rpmI</name>
    <name evidence="8" type="ORF">DBW97_02850</name>
</gene>
<evidence type="ECO:0000256" key="5">
    <source>
        <dbReference type="HAMAP-Rule" id="MF_00514"/>
    </source>
</evidence>
<evidence type="ECO:0000256" key="3">
    <source>
        <dbReference type="ARBA" id="ARBA00023274"/>
    </source>
</evidence>
<keyword evidence="2 5" id="KW-0689">Ribosomal protein</keyword>
<dbReference type="Proteomes" id="UP000252147">
    <property type="component" value="Unassembled WGS sequence"/>
</dbReference>
<name>A0A368BM97_9GAMM</name>
<dbReference type="SUPFAM" id="SSF143034">
    <property type="entry name" value="L35p-like"/>
    <property type="match status" value="1"/>
</dbReference>
<comment type="caution">
    <text evidence="8">The sequence shown here is derived from an EMBL/GenBank/DDBJ whole genome shotgun (WGS) entry which is preliminary data.</text>
</comment>
<dbReference type="InterPro" id="IPR001706">
    <property type="entry name" value="Ribosomal_bL35"/>
</dbReference>
<dbReference type="NCBIfam" id="TIGR00001">
    <property type="entry name" value="rpmI_bact"/>
    <property type="match status" value="1"/>
</dbReference>
<evidence type="ECO:0000256" key="4">
    <source>
        <dbReference type="ARBA" id="ARBA00071664"/>
    </source>
</evidence>
<keyword evidence="3 5" id="KW-0687">Ribonucleoprotein</keyword>
<dbReference type="GO" id="GO:0006412">
    <property type="term" value="P:translation"/>
    <property type="evidence" value="ECO:0007669"/>
    <property type="project" value="UniProtKB-UniRule"/>
</dbReference>
<evidence type="ECO:0000256" key="2">
    <source>
        <dbReference type="ARBA" id="ARBA00022980"/>
    </source>
</evidence>
<organism evidence="8 9">
    <name type="scientific">SAR86 cluster bacterium</name>
    <dbReference type="NCBI Taxonomy" id="2030880"/>
    <lineage>
        <taxon>Bacteria</taxon>
        <taxon>Pseudomonadati</taxon>
        <taxon>Pseudomonadota</taxon>
        <taxon>Gammaproteobacteria</taxon>
        <taxon>SAR86 cluster</taxon>
    </lineage>
</organism>
<dbReference type="HAMAP" id="MF_00514">
    <property type="entry name" value="Ribosomal_bL35"/>
    <property type="match status" value="1"/>
</dbReference>
<dbReference type="PROSITE" id="PS00936">
    <property type="entry name" value="RIBOSOMAL_L35"/>
    <property type="match status" value="1"/>
</dbReference>
<protein>
    <recommendedName>
        <fullName evidence="4 5">Large ribosomal subunit protein bL35</fullName>
    </recommendedName>
</protein>
<dbReference type="EMBL" id="QOPD01000004">
    <property type="protein sequence ID" value="RCL38205.1"/>
    <property type="molecule type" value="Genomic_DNA"/>
</dbReference>
<evidence type="ECO:0000256" key="6">
    <source>
        <dbReference type="RuleBase" id="RU000568"/>
    </source>
</evidence>
<feature type="region of interest" description="Disordered" evidence="7">
    <location>
        <begin position="1"/>
        <end position="50"/>
    </location>
</feature>
<dbReference type="GO" id="GO:0005840">
    <property type="term" value="C:ribosome"/>
    <property type="evidence" value="ECO:0007669"/>
    <property type="project" value="UniProtKB-KW"/>
</dbReference>
<dbReference type="InterPro" id="IPR018265">
    <property type="entry name" value="Ribosomal_bL35_CS"/>
</dbReference>
<evidence type="ECO:0000313" key="9">
    <source>
        <dbReference type="Proteomes" id="UP000252147"/>
    </source>
</evidence>
<comment type="similarity">
    <text evidence="1 5 6">Belongs to the bacterial ribosomal protein bL35 family.</text>
</comment>
<accession>A0A368BM97</accession>
<evidence type="ECO:0000256" key="7">
    <source>
        <dbReference type="SAM" id="MobiDB-lite"/>
    </source>
</evidence>
<dbReference type="AlphaFoldDB" id="A0A368BM97"/>
<reference evidence="8 9" key="1">
    <citation type="journal article" date="2018" name="Microbiome">
        <title>Fine metagenomic profile of the Mediterranean stratified and mixed water columns revealed by assembly and recruitment.</title>
        <authorList>
            <person name="Haro-Moreno J.M."/>
            <person name="Lopez-Perez M."/>
            <person name="De La Torre J.R."/>
            <person name="Picazo A."/>
            <person name="Camacho A."/>
            <person name="Rodriguez-Valera F."/>
        </authorList>
    </citation>
    <scope>NUCLEOTIDE SEQUENCE [LARGE SCALE GENOMIC DNA]</scope>
    <source>
        <strain evidence="8">MED-G83</strain>
    </source>
</reference>
<feature type="compositionally biased region" description="Basic residues" evidence="7">
    <location>
        <begin position="1"/>
        <end position="15"/>
    </location>
</feature>
<feature type="compositionally biased region" description="Basic residues" evidence="7">
    <location>
        <begin position="25"/>
        <end position="44"/>
    </location>
</feature>
<sequence>MSKLKNHSSAKKRFKATGSGLKMRSAGRSHILSKHKTKKKRHARGTSNLEGANLKVVNKLLEA</sequence>
<dbReference type="InterPro" id="IPR037229">
    <property type="entry name" value="Ribosomal_bL35_sf"/>
</dbReference>
<evidence type="ECO:0000313" key="8">
    <source>
        <dbReference type="EMBL" id="RCL38205.1"/>
    </source>
</evidence>
<dbReference type="Pfam" id="PF01632">
    <property type="entry name" value="Ribosomal_L35p"/>
    <property type="match status" value="1"/>
</dbReference>
<dbReference type="Gene3D" id="4.10.410.60">
    <property type="match status" value="1"/>
</dbReference>
<evidence type="ECO:0000256" key="1">
    <source>
        <dbReference type="ARBA" id="ARBA00006598"/>
    </source>
</evidence>
<dbReference type="GO" id="GO:0003735">
    <property type="term" value="F:structural constituent of ribosome"/>
    <property type="evidence" value="ECO:0007669"/>
    <property type="project" value="InterPro"/>
</dbReference>
<dbReference type="GO" id="GO:1990904">
    <property type="term" value="C:ribonucleoprotein complex"/>
    <property type="evidence" value="ECO:0007669"/>
    <property type="project" value="UniProtKB-KW"/>
</dbReference>
<proteinExistence type="inferred from homology"/>
<dbReference type="InterPro" id="IPR021137">
    <property type="entry name" value="Ribosomal_bL35-like"/>
</dbReference>
<dbReference type="FunFam" id="4.10.410.60:FF:000001">
    <property type="entry name" value="50S ribosomal protein L35"/>
    <property type="match status" value="1"/>
</dbReference>